<dbReference type="Proteomes" id="UP000479710">
    <property type="component" value="Unassembled WGS sequence"/>
</dbReference>
<reference evidence="1 2" key="1">
    <citation type="submission" date="2019-11" db="EMBL/GenBank/DDBJ databases">
        <title>Whole genome sequence of Oryza granulata.</title>
        <authorList>
            <person name="Li W."/>
        </authorList>
    </citation>
    <scope>NUCLEOTIDE SEQUENCE [LARGE SCALE GENOMIC DNA]</scope>
    <source>
        <strain evidence="2">cv. Menghai</strain>
        <tissue evidence="1">Leaf</tissue>
    </source>
</reference>
<dbReference type="EMBL" id="SPHZ02000005">
    <property type="protein sequence ID" value="KAF0921147.1"/>
    <property type="molecule type" value="Genomic_DNA"/>
</dbReference>
<name>A0A6G1E8V2_9ORYZ</name>
<evidence type="ECO:0000313" key="1">
    <source>
        <dbReference type="EMBL" id="KAF0921147.1"/>
    </source>
</evidence>
<protein>
    <submittedName>
        <fullName evidence="1">Uncharacterized protein</fullName>
    </submittedName>
</protein>
<comment type="caution">
    <text evidence="1">The sequence shown here is derived from an EMBL/GenBank/DDBJ whole genome shotgun (WGS) entry which is preliminary data.</text>
</comment>
<keyword evidence="2" id="KW-1185">Reference proteome</keyword>
<accession>A0A6G1E8V2</accession>
<dbReference type="AlphaFoldDB" id="A0A6G1E8V2"/>
<sequence length="66" mass="7752">MKNVNPKIDEKYMEYKQFDTVGDHNDHFYSKPGERNVQEVKKFRVNDALLLAKEIHLENVDNIGST</sequence>
<organism evidence="1 2">
    <name type="scientific">Oryza meyeriana var. granulata</name>
    <dbReference type="NCBI Taxonomy" id="110450"/>
    <lineage>
        <taxon>Eukaryota</taxon>
        <taxon>Viridiplantae</taxon>
        <taxon>Streptophyta</taxon>
        <taxon>Embryophyta</taxon>
        <taxon>Tracheophyta</taxon>
        <taxon>Spermatophyta</taxon>
        <taxon>Magnoliopsida</taxon>
        <taxon>Liliopsida</taxon>
        <taxon>Poales</taxon>
        <taxon>Poaceae</taxon>
        <taxon>BOP clade</taxon>
        <taxon>Oryzoideae</taxon>
        <taxon>Oryzeae</taxon>
        <taxon>Oryzinae</taxon>
        <taxon>Oryza</taxon>
        <taxon>Oryza meyeriana</taxon>
    </lineage>
</organism>
<gene>
    <name evidence="1" type="ORF">E2562_039079</name>
</gene>
<proteinExistence type="predicted"/>
<dbReference type="OrthoDB" id="47801at2759"/>
<evidence type="ECO:0000313" key="2">
    <source>
        <dbReference type="Proteomes" id="UP000479710"/>
    </source>
</evidence>